<dbReference type="InterPro" id="IPR018551">
    <property type="entry name" value="DUF2007"/>
</dbReference>
<dbReference type="KEGG" id="tfr:BR63_16205"/>
<name>A0A7G6E6H0_THEFR</name>
<dbReference type="OrthoDB" id="1684603at2"/>
<proteinExistence type="predicted"/>
<feature type="domain" description="DUF2007" evidence="1">
    <location>
        <begin position="5"/>
        <end position="61"/>
    </location>
</feature>
<protein>
    <submittedName>
        <fullName evidence="2">Glutamate decarboxylase</fullName>
    </submittedName>
</protein>
<organism evidence="2 3">
    <name type="scientific">Thermanaerosceptrum fracticalcis</name>
    <dbReference type="NCBI Taxonomy" id="1712410"/>
    <lineage>
        <taxon>Bacteria</taxon>
        <taxon>Bacillati</taxon>
        <taxon>Bacillota</taxon>
        <taxon>Clostridia</taxon>
        <taxon>Eubacteriales</taxon>
        <taxon>Peptococcaceae</taxon>
        <taxon>Thermanaerosceptrum</taxon>
    </lineage>
</organism>
<evidence type="ECO:0000313" key="2">
    <source>
        <dbReference type="EMBL" id="QNB47674.1"/>
    </source>
</evidence>
<evidence type="ECO:0000259" key="1">
    <source>
        <dbReference type="Pfam" id="PF09413"/>
    </source>
</evidence>
<dbReference type="RefSeq" id="WP_034424331.1">
    <property type="nucleotide sequence ID" value="NZ_CP045798.1"/>
</dbReference>
<reference evidence="2 3" key="1">
    <citation type="journal article" date="2019" name="Front. Microbiol.">
        <title>Thermoanaerosceptrum fracticalcis gen. nov. sp. nov., a Novel Fumarate-Fermenting Microorganism From a Deep Fractured Carbonate Aquifer of the US Great Basin.</title>
        <authorList>
            <person name="Hamilton-Brehm S.D."/>
            <person name="Stewart L.E."/>
            <person name="Zavarin M."/>
            <person name="Caldwell M."/>
            <person name="Lawson P.A."/>
            <person name="Onstott T.C."/>
            <person name="Grzymski J."/>
            <person name="Neveux I."/>
            <person name="Lollar B.S."/>
            <person name="Russell C.E."/>
            <person name="Moser D.P."/>
        </authorList>
    </citation>
    <scope>NUCLEOTIDE SEQUENCE [LARGE SCALE GENOMIC DNA]</scope>
    <source>
        <strain evidence="2 3">DRI-13</strain>
    </source>
</reference>
<gene>
    <name evidence="2" type="ORF">BR63_16205</name>
</gene>
<dbReference type="Proteomes" id="UP000515847">
    <property type="component" value="Chromosome"/>
</dbReference>
<dbReference type="EMBL" id="CP045798">
    <property type="protein sequence ID" value="QNB47674.1"/>
    <property type="molecule type" value="Genomic_DNA"/>
</dbReference>
<keyword evidence="3" id="KW-1185">Reference proteome</keyword>
<dbReference type="AlphaFoldDB" id="A0A7G6E6H0"/>
<evidence type="ECO:0000313" key="3">
    <source>
        <dbReference type="Proteomes" id="UP000515847"/>
    </source>
</evidence>
<sequence>MWTVVYIAPNRPTAEQLKTLLMNEGLLVMLRSVGVPHLGDSGSVEILVPESEAEEAHEILTGAL</sequence>
<accession>A0A7G6E6H0</accession>
<dbReference type="Pfam" id="PF09413">
    <property type="entry name" value="DUF2007"/>
    <property type="match status" value="1"/>
</dbReference>